<dbReference type="Pfam" id="PF13802">
    <property type="entry name" value="Gal_mutarotas_2"/>
    <property type="match status" value="1"/>
</dbReference>
<dbReference type="PANTHER" id="PTHR22762:SF54">
    <property type="entry name" value="BCDNA.GH04962"/>
    <property type="match status" value="1"/>
</dbReference>
<evidence type="ECO:0000256" key="9">
    <source>
        <dbReference type="ARBA" id="ARBA00042895"/>
    </source>
</evidence>
<evidence type="ECO:0000256" key="4">
    <source>
        <dbReference type="ARBA" id="ARBA00022729"/>
    </source>
</evidence>
<reference evidence="16" key="2">
    <citation type="submission" date="2021-01" db="EMBL/GenBank/DDBJ databases">
        <authorList>
            <person name="Schikora-Tamarit M.A."/>
        </authorList>
    </citation>
    <scope>NUCLEOTIDE SEQUENCE</scope>
    <source>
        <strain evidence="16">CBS6075</strain>
    </source>
</reference>
<proteinExistence type="inferred from homology"/>
<keyword evidence="17" id="KW-1185">Reference proteome</keyword>
<dbReference type="PANTHER" id="PTHR22762">
    <property type="entry name" value="ALPHA-GLUCOSIDASE"/>
    <property type="match status" value="1"/>
</dbReference>
<dbReference type="GO" id="GO:0030246">
    <property type="term" value="F:carbohydrate binding"/>
    <property type="evidence" value="ECO:0007669"/>
    <property type="project" value="InterPro"/>
</dbReference>
<dbReference type="Proteomes" id="UP000769157">
    <property type="component" value="Unassembled WGS sequence"/>
</dbReference>
<dbReference type="GO" id="GO:0090599">
    <property type="term" value="F:alpha-glucosidase activity"/>
    <property type="evidence" value="ECO:0007669"/>
    <property type="project" value="TreeGrafter"/>
</dbReference>
<protein>
    <recommendedName>
        <fullName evidence="9">Glucosidase II subunit alpha</fullName>
    </recommendedName>
</protein>
<feature type="domain" description="Glycosyl hydrolase family 31 C-terminal" evidence="15">
    <location>
        <begin position="687"/>
        <end position="773"/>
    </location>
</feature>
<dbReference type="GO" id="GO:0017177">
    <property type="term" value="C:glucosidase II complex"/>
    <property type="evidence" value="ECO:0007669"/>
    <property type="project" value="TreeGrafter"/>
</dbReference>
<dbReference type="CDD" id="cd14752">
    <property type="entry name" value="GH31_N"/>
    <property type="match status" value="1"/>
</dbReference>
<keyword evidence="4 11" id="KW-0732">Signal</keyword>
<gene>
    <name evidence="16" type="ORF">OGAPHI_000994</name>
</gene>
<dbReference type="Gene3D" id="2.60.40.1180">
    <property type="entry name" value="Golgi alpha-mannosidase II"/>
    <property type="match status" value="2"/>
</dbReference>
<evidence type="ECO:0000256" key="1">
    <source>
        <dbReference type="ARBA" id="ARBA00004240"/>
    </source>
</evidence>
<dbReference type="InterPro" id="IPR017853">
    <property type="entry name" value="GH"/>
</dbReference>
<dbReference type="InterPro" id="IPR013780">
    <property type="entry name" value="Glyco_hydro_b"/>
</dbReference>
<dbReference type="EMBL" id="JAEUBE010000087">
    <property type="protein sequence ID" value="KAH3670479.1"/>
    <property type="molecule type" value="Genomic_DNA"/>
</dbReference>
<evidence type="ECO:0000256" key="8">
    <source>
        <dbReference type="ARBA" id="ARBA00023295"/>
    </source>
</evidence>
<sequence length="899" mass="103037">MYGTLFLLFWLAFVPVDAVKPYLFKKCSESGFCSRNRHFAEEIAKQGDEYQSRYSVDLESLKIDHDGGHLHATLLKMLNDGTFVPLDLHLTTLQDANLRVQVDEVHRSPPVTHVNPKRYNEAWKYALQSEPKAREFTHSVDSEKITLNYNDYVTEIQLHPFKITLLRNNQAQLVLNERNFFNLEHYRTREEQSRENSIHIAPEESTFDSYTDSFKDSRDDKLPFGPESVALDVSFLGAKAVYGIPEHADSLSLKDTSETEPYRLYNVDIFEYETQSKYPMYGSIPFMIGVGGESSAGVFWITGSDTNVDIKKSDSQVQTHWISESGILDIILITEDTPGQVLQSYGKLSGNSVLPNLFSLGYHQSRWNYNDEEDVLGVTAKFDESLIPFDAIWLDIEYTDDKKYFTWQKEAFPDPDRMMRKLDQTGRTLIVIIDPHLKVGYEISDTVIQKKIGILKSDGSDVYHGHSWPGESVWIDSMHPDAQLFWDEQFVNGSNLLGHSTNGHLWNDMNEPSVFNGPETSAPRDLIHYGDWEHRSVHNLWGLTYHEMTYESLIKRNPNLRPFILTRSFYAGSQRTSAMWTGDNSAKWEYLRESIPMVLTMNTVGFPFAGADLAGFFGNPDKDLQVRWYQTGLWYPFFRAHAHIDSRRHEPYVAGEPYTSYMRDAIKLRYKLLPLYYTLFQKNSVSGTPVVSPMAFEYPSDSEVLEMDNQFFVGPLLVKPVTSPDTDKVSIYIPDDKPYYDLQNYTVLQGKGYHDVDAPLDKIPVFIRGGSILITKERYRRSSKLMKNDPYTLYVAPSESAATGELYFDDGETFAYQDGEFVLTTFEFTGNKIVSTVKNSYDTSIIIEKIVVLSDKEVTKATVEQDGESWTAEIVPQDHSFVIRNPKPLVAKSWTITLH</sequence>
<feature type="signal peptide" evidence="11">
    <location>
        <begin position="1"/>
        <end position="18"/>
    </location>
</feature>
<dbReference type="Pfam" id="PF01055">
    <property type="entry name" value="Glyco_hydro_31_2nd"/>
    <property type="match status" value="1"/>
</dbReference>
<evidence type="ECO:0000256" key="5">
    <source>
        <dbReference type="ARBA" id="ARBA00022801"/>
    </source>
</evidence>
<evidence type="ECO:0000313" key="17">
    <source>
        <dbReference type="Proteomes" id="UP000769157"/>
    </source>
</evidence>
<evidence type="ECO:0000256" key="3">
    <source>
        <dbReference type="ARBA" id="ARBA00007806"/>
    </source>
</evidence>
<keyword evidence="6" id="KW-0256">Endoplasmic reticulum</keyword>
<evidence type="ECO:0000259" key="12">
    <source>
        <dbReference type="Pfam" id="PF01055"/>
    </source>
</evidence>
<feature type="chain" id="PRO_5040198470" description="Glucosidase II subunit alpha" evidence="11">
    <location>
        <begin position="19"/>
        <end position="899"/>
    </location>
</feature>
<dbReference type="GeneID" id="70232962"/>
<dbReference type="InterPro" id="IPR011013">
    <property type="entry name" value="Gal_mutarotase_sf_dom"/>
</dbReference>
<evidence type="ECO:0000313" key="16">
    <source>
        <dbReference type="EMBL" id="KAH3670479.1"/>
    </source>
</evidence>
<comment type="pathway">
    <text evidence="2">Glycan metabolism; N-glycan metabolism.</text>
</comment>
<feature type="domain" description="Glycoside hydrolase family 31 N-terminal" evidence="13">
    <location>
        <begin position="88"/>
        <end position="309"/>
    </location>
</feature>
<comment type="subcellular location">
    <subcellularLocation>
        <location evidence="1">Endoplasmic reticulum</location>
    </subcellularLocation>
</comment>
<dbReference type="CDD" id="cd06603">
    <property type="entry name" value="GH31_GANC_GANAB_alpha"/>
    <property type="match status" value="1"/>
</dbReference>
<dbReference type="AlphaFoldDB" id="A0A9P8PFF4"/>
<evidence type="ECO:0000256" key="10">
    <source>
        <dbReference type="RuleBase" id="RU361185"/>
    </source>
</evidence>
<comment type="similarity">
    <text evidence="3 10">Belongs to the glycosyl hydrolase 31 family.</text>
</comment>
<dbReference type="SUPFAM" id="SSF74650">
    <property type="entry name" value="Galactose mutarotase-like"/>
    <property type="match status" value="1"/>
</dbReference>
<dbReference type="SUPFAM" id="SSF51445">
    <property type="entry name" value="(Trans)glycosidases"/>
    <property type="match status" value="1"/>
</dbReference>
<dbReference type="Pfam" id="PF21365">
    <property type="entry name" value="Glyco_hydro_31_3rd"/>
    <property type="match status" value="1"/>
</dbReference>
<evidence type="ECO:0000256" key="11">
    <source>
        <dbReference type="SAM" id="SignalP"/>
    </source>
</evidence>
<evidence type="ECO:0000256" key="6">
    <source>
        <dbReference type="ARBA" id="ARBA00022824"/>
    </source>
</evidence>
<dbReference type="RefSeq" id="XP_046063904.1">
    <property type="nucleotide sequence ID" value="XM_046209149.1"/>
</dbReference>
<dbReference type="InterPro" id="IPR000322">
    <property type="entry name" value="Glyco_hydro_31_TIM"/>
</dbReference>
<reference evidence="16" key="1">
    <citation type="journal article" date="2021" name="Open Biol.">
        <title>Shared evolutionary footprints suggest mitochondrial oxidative damage underlies multiple complex I losses in fungi.</title>
        <authorList>
            <person name="Schikora-Tamarit M.A."/>
            <person name="Marcet-Houben M."/>
            <person name="Nosek J."/>
            <person name="Gabaldon T."/>
        </authorList>
    </citation>
    <scope>NUCLEOTIDE SEQUENCE</scope>
    <source>
        <strain evidence="16">CBS6075</strain>
    </source>
</reference>
<evidence type="ECO:0000256" key="7">
    <source>
        <dbReference type="ARBA" id="ARBA00023180"/>
    </source>
</evidence>
<dbReference type="InterPro" id="IPR033403">
    <property type="entry name" value="DUF5110"/>
</dbReference>
<evidence type="ECO:0000259" key="14">
    <source>
        <dbReference type="Pfam" id="PF17137"/>
    </source>
</evidence>
<dbReference type="GO" id="GO:0006491">
    <property type="term" value="P:N-glycan processing"/>
    <property type="evidence" value="ECO:0007669"/>
    <property type="project" value="TreeGrafter"/>
</dbReference>
<dbReference type="Gene3D" id="2.60.40.1760">
    <property type="entry name" value="glycosyl hydrolase (family 31)"/>
    <property type="match status" value="1"/>
</dbReference>
<dbReference type="InterPro" id="IPR048395">
    <property type="entry name" value="Glyco_hydro_31_C"/>
</dbReference>
<evidence type="ECO:0000259" key="13">
    <source>
        <dbReference type="Pfam" id="PF13802"/>
    </source>
</evidence>
<evidence type="ECO:0000259" key="15">
    <source>
        <dbReference type="Pfam" id="PF21365"/>
    </source>
</evidence>
<comment type="caution">
    <text evidence="16">The sequence shown here is derived from an EMBL/GenBank/DDBJ whole genome shotgun (WGS) entry which is preliminary data.</text>
</comment>
<keyword evidence="8 10" id="KW-0326">Glycosidase</keyword>
<dbReference type="Pfam" id="PF17137">
    <property type="entry name" value="DUF5110"/>
    <property type="match status" value="1"/>
</dbReference>
<dbReference type="InterPro" id="IPR025887">
    <property type="entry name" value="Glyco_hydro_31_N_dom"/>
</dbReference>
<dbReference type="OrthoDB" id="1334205at2759"/>
<organism evidence="16 17">
    <name type="scientific">Ogataea philodendri</name>
    <dbReference type="NCBI Taxonomy" id="1378263"/>
    <lineage>
        <taxon>Eukaryota</taxon>
        <taxon>Fungi</taxon>
        <taxon>Dikarya</taxon>
        <taxon>Ascomycota</taxon>
        <taxon>Saccharomycotina</taxon>
        <taxon>Pichiomycetes</taxon>
        <taxon>Pichiales</taxon>
        <taxon>Pichiaceae</taxon>
        <taxon>Ogataea</taxon>
    </lineage>
</organism>
<feature type="domain" description="Glycoside hydrolase family 31 TIM barrel" evidence="12">
    <location>
        <begin position="353"/>
        <end position="679"/>
    </location>
</feature>
<name>A0A9P8PFF4_9ASCO</name>
<keyword evidence="5 10" id="KW-0378">Hydrolase</keyword>
<evidence type="ECO:0000256" key="2">
    <source>
        <dbReference type="ARBA" id="ARBA00004833"/>
    </source>
</evidence>
<dbReference type="SUPFAM" id="SSF51011">
    <property type="entry name" value="Glycosyl hydrolase domain"/>
    <property type="match status" value="1"/>
</dbReference>
<accession>A0A9P8PFF4</accession>
<dbReference type="GO" id="GO:0005975">
    <property type="term" value="P:carbohydrate metabolic process"/>
    <property type="evidence" value="ECO:0007669"/>
    <property type="project" value="InterPro"/>
</dbReference>
<dbReference type="Gene3D" id="3.20.20.80">
    <property type="entry name" value="Glycosidases"/>
    <property type="match status" value="2"/>
</dbReference>
<keyword evidence="7" id="KW-0325">Glycoprotein</keyword>
<feature type="domain" description="DUF5110" evidence="14">
    <location>
        <begin position="791"/>
        <end position="837"/>
    </location>
</feature>